<feature type="transmembrane region" description="Helical" evidence="1">
    <location>
        <begin position="211"/>
        <end position="231"/>
    </location>
</feature>
<keyword evidence="1" id="KW-0472">Membrane</keyword>
<evidence type="ECO:0000256" key="1">
    <source>
        <dbReference type="SAM" id="Phobius"/>
    </source>
</evidence>
<proteinExistence type="predicted"/>
<feature type="transmembrane region" description="Helical" evidence="1">
    <location>
        <begin position="115"/>
        <end position="135"/>
    </location>
</feature>
<keyword evidence="1" id="KW-0812">Transmembrane</keyword>
<feature type="transmembrane region" description="Helical" evidence="1">
    <location>
        <begin position="38"/>
        <end position="67"/>
    </location>
</feature>
<name>A0A812E4A9_ACAPH</name>
<feature type="transmembrane region" description="Helical" evidence="1">
    <location>
        <begin position="362"/>
        <end position="385"/>
    </location>
</feature>
<evidence type="ECO:0000313" key="3">
    <source>
        <dbReference type="Proteomes" id="UP000597762"/>
    </source>
</evidence>
<feature type="transmembrane region" description="Helical" evidence="1">
    <location>
        <begin position="147"/>
        <end position="169"/>
    </location>
</feature>
<keyword evidence="3" id="KW-1185">Reference proteome</keyword>
<comment type="caution">
    <text evidence="2">The sequence shown here is derived from an EMBL/GenBank/DDBJ whole genome shotgun (WGS) entry which is preliminary data.</text>
</comment>
<feature type="transmembrane region" description="Helical" evidence="1">
    <location>
        <begin position="251"/>
        <end position="270"/>
    </location>
</feature>
<evidence type="ECO:0000313" key="2">
    <source>
        <dbReference type="EMBL" id="CAE1317215.1"/>
    </source>
</evidence>
<accession>A0A812E4A9</accession>
<dbReference type="AlphaFoldDB" id="A0A812E4A9"/>
<dbReference type="Proteomes" id="UP000597762">
    <property type="component" value="Unassembled WGS sequence"/>
</dbReference>
<feature type="transmembrane region" description="Helical" evidence="1">
    <location>
        <begin position="12"/>
        <end position="31"/>
    </location>
</feature>
<keyword evidence="1" id="KW-1133">Transmembrane helix</keyword>
<sequence>MLPFHWYSVSQSFLLLHFSLSSFFFSFFILVSSHSFLLGFFLAPLVLSLSLFFTEPFVFFVHFFFFYNRKPFSLLSSNFFPVTFFSFCHCECFFFVLFSLFVLSFSPFISLEYSFFLRFAFYLLSSLFSNLKHVFNPSTFSPSVSFLRLFLSSSSFIFFPSIALPVFFLSSLSGMHSPFSFLIKLHQFSISQPKTAFHFLLHSLSPPLKPCSLSFVLFLLYISTRAFFIFFHRSSLGFLSFSLIDLHSDVIHFFIHRLPLGLLSFSFSFINPHLFFFPSYSFIDLPIGLSLIFPSLHEISSFLFFLTNSNLLHFHSIVNSFNILHFQLLSSSFSNRFHVHSFHYCDASNPFSFQNHLHFHSFFSFFFSQYFPVSASLPTFILLLLRKNVS</sequence>
<organism evidence="2 3">
    <name type="scientific">Acanthosepion pharaonis</name>
    <name type="common">Pharaoh cuttlefish</name>
    <name type="synonym">Sepia pharaonis</name>
    <dbReference type="NCBI Taxonomy" id="158019"/>
    <lineage>
        <taxon>Eukaryota</taxon>
        <taxon>Metazoa</taxon>
        <taxon>Spiralia</taxon>
        <taxon>Lophotrochozoa</taxon>
        <taxon>Mollusca</taxon>
        <taxon>Cephalopoda</taxon>
        <taxon>Coleoidea</taxon>
        <taxon>Decapodiformes</taxon>
        <taxon>Sepiida</taxon>
        <taxon>Sepiina</taxon>
        <taxon>Sepiidae</taxon>
        <taxon>Acanthosepion</taxon>
    </lineage>
</organism>
<dbReference type="EMBL" id="CAHIKZ030004911">
    <property type="protein sequence ID" value="CAE1317215.1"/>
    <property type="molecule type" value="Genomic_DNA"/>
</dbReference>
<reference evidence="2" key="1">
    <citation type="submission" date="2021-01" db="EMBL/GenBank/DDBJ databases">
        <authorList>
            <person name="Li R."/>
            <person name="Bekaert M."/>
        </authorList>
    </citation>
    <scope>NUCLEOTIDE SEQUENCE</scope>
    <source>
        <strain evidence="2">Farmed</strain>
    </source>
</reference>
<feature type="transmembrane region" description="Helical" evidence="1">
    <location>
        <begin position="79"/>
        <end position="103"/>
    </location>
</feature>
<gene>
    <name evidence="2" type="ORF">SPHA_67806</name>
</gene>
<protein>
    <submittedName>
        <fullName evidence="2">Uncharacterized protein</fullName>
    </submittedName>
</protein>